<sequence length="130" mass="13872">MPTAITTLRTTLATTLANAGVWSTFAFPPSAPIANSVVVMPDDPYLVPNNQTKSSILPFARFKIMILVPLLDNQGNLNTIETFMVAVYGKLAAASYQMNITGFSAPSTLALATGDLLTTDCSIEVLSEWS</sequence>
<gene>
    <name evidence="1" type="ORF">UFOVP1145_19</name>
</gene>
<proteinExistence type="predicted"/>
<reference evidence="1" key="1">
    <citation type="submission" date="2020-05" db="EMBL/GenBank/DDBJ databases">
        <authorList>
            <person name="Chiriac C."/>
            <person name="Salcher M."/>
            <person name="Ghai R."/>
            <person name="Kavagutti S V."/>
        </authorList>
    </citation>
    <scope>NUCLEOTIDE SEQUENCE</scope>
</reference>
<name>A0A6J5QPL5_9CAUD</name>
<accession>A0A6J5QPL5</accession>
<dbReference type="EMBL" id="LR797093">
    <property type="protein sequence ID" value="CAB4186373.1"/>
    <property type="molecule type" value="Genomic_DNA"/>
</dbReference>
<evidence type="ECO:0000313" key="1">
    <source>
        <dbReference type="EMBL" id="CAB4186373.1"/>
    </source>
</evidence>
<evidence type="ECO:0008006" key="2">
    <source>
        <dbReference type="Google" id="ProtNLM"/>
    </source>
</evidence>
<protein>
    <recommendedName>
        <fullName evidence="2">Tail completion protein</fullName>
    </recommendedName>
</protein>
<organism evidence="1">
    <name type="scientific">uncultured Caudovirales phage</name>
    <dbReference type="NCBI Taxonomy" id="2100421"/>
    <lineage>
        <taxon>Viruses</taxon>
        <taxon>Duplodnaviria</taxon>
        <taxon>Heunggongvirae</taxon>
        <taxon>Uroviricota</taxon>
        <taxon>Caudoviricetes</taxon>
        <taxon>Peduoviridae</taxon>
        <taxon>Maltschvirus</taxon>
        <taxon>Maltschvirus maltsch</taxon>
    </lineage>
</organism>